<dbReference type="AlphaFoldDB" id="A0A2S7XUR7"/>
<keyword evidence="4 7" id="KW-0418">Kinase</keyword>
<dbReference type="EMBL" id="PPGH01000018">
    <property type="protein sequence ID" value="PQJ97132.1"/>
    <property type="molecule type" value="Genomic_DNA"/>
</dbReference>
<evidence type="ECO:0000313" key="7">
    <source>
        <dbReference type="EMBL" id="PQJ97132.1"/>
    </source>
</evidence>
<dbReference type="SUPFAM" id="SSF53613">
    <property type="entry name" value="Ribokinase-like"/>
    <property type="match status" value="1"/>
</dbReference>
<evidence type="ECO:0000256" key="4">
    <source>
        <dbReference type="ARBA" id="ARBA00022777"/>
    </source>
</evidence>
<dbReference type="PANTHER" id="PTHR43085:SF1">
    <property type="entry name" value="PSEUDOURIDINE KINASE-RELATED"/>
    <property type="match status" value="1"/>
</dbReference>
<dbReference type="Gene3D" id="3.40.1190.20">
    <property type="match status" value="1"/>
</dbReference>
<protein>
    <submittedName>
        <fullName evidence="7">Carbohydrate kinase</fullName>
    </submittedName>
</protein>
<proteinExistence type="inferred from homology"/>
<dbReference type="InterPro" id="IPR002173">
    <property type="entry name" value="Carboh/pur_kinase_PfkB_CS"/>
</dbReference>
<evidence type="ECO:0000256" key="1">
    <source>
        <dbReference type="ARBA" id="ARBA00010688"/>
    </source>
</evidence>
<keyword evidence="5" id="KW-0067">ATP-binding</keyword>
<dbReference type="RefSeq" id="WP_105072873.1">
    <property type="nucleotide sequence ID" value="NZ_PPGH01000018.1"/>
</dbReference>
<reference evidence="7 8" key="1">
    <citation type="submission" date="2018-01" db="EMBL/GenBank/DDBJ databases">
        <title>The complete genome sequence of Chromatium okenii LaCa, a purple sulfur bacterium with a turbulent life.</title>
        <authorList>
            <person name="Luedin S.M."/>
            <person name="Liechti N."/>
            <person name="Storelli N."/>
            <person name="Danza F."/>
            <person name="Wittwer M."/>
            <person name="Pothier J.F."/>
            <person name="Tonolla M.A."/>
        </authorList>
    </citation>
    <scope>NUCLEOTIDE SEQUENCE [LARGE SCALE GENOMIC DNA]</scope>
    <source>
        <strain evidence="7 8">LaCa</strain>
    </source>
</reference>
<keyword evidence="3" id="KW-0547">Nucleotide-binding</keyword>
<dbReference type="Proteomes" id="UP000239936">
    <property type="component" value="Unassembled WGS sequence"/>
</dbReference>
<dbReference type="PANTHER" id="PTHR43085">
    <property type="entry name" value="HEXOKINASE FAMILY MEMBER"/>
    <property type="match status" value="1"/>
</dbReference>
<dbReference type="InterPro" id="IPR029056">
    <property type="entry name" value="Ribokinase-like"/>
</dbReference>
<name>A0A2S7XUR7_9GAMM</name>
<keyword evidence="8" id="KW-1185">Reference proteome</keyword>
<gene>
    <name evidence="7" type="ORF">CXB77_03970</name>
</gene>
<accession>A0A2S7XUR7</accession>
<keyword evidence="2" id="KW-0808">Transferase</keyword>
<organism evidence="7 8">
    <name type="scientific">Chromatium okenii</name>
    <dbReference type="NCBI Taxonomy" id="61644"/>
    <lineage>
        <taxon>Bacteria</taxon>
        <taxon>Pseudomonadati</taxon>
        <taxon>Pseudomonadota</taxon>
        <taxon>Gammaproteobacteria</taxon>
        <taxon>Chromatiales</taxon>
        <taxon>Chromatiaceae</taxon>
        <taxon>Chromatium</taxon>
    </lineage>
</organism>
<evidence type="ECO:0000259" key="6">
    <source>
        <dbReference type="Pfam" id="PF00294"/>
    </source>
</evidence>
<dbReference type="PROSITE" id="PS00583">
    <property type="entry name" value="PFKB_KINASES_1"/>
    <property type="match status" value="1"/>
</dbReference>
<comment type="caution">
    <text evidence="7">The sequence shown here is derived from an EMBL/GenBank/DDBJ whole genome shotgun (WGS) entry which is preliminary data.</text>
</comment>
<evidence type="ECO:0000256" key="5">
    <source>
        <dbReference type="ARBA" id="ARBA00022840"/>
    </source>
</evidence>
<evidence type="ECO:0000256" key="3">
    <source>
        <dbReference type="ARBA" id="ARBA00022741"/>
    </source>
</evidence>
<sequence>MTSSTVAIFGEVLFDVFSDECQVLGGAPFNVAWHLSALGVDPQLISAVGADAAGEQIRTHMTHWGLSTATLQLDPVHPTGTVHVELHNGEPQYTITPNCAYDFIQFPSNYAPVQWLYHGTLAVRNLVSATTLQHIKHGGVENIFLDVNLRAPWWSLGKTIALLEEAHWVKLNRDELLKLSALTLDNITPPLETVAQHFLQQHQLTGLIVTLGSKGVLGLNQDGACIQIEPPPACTLVDTVGAGDAFSAVALFGLMQQWDFTTLLNRAQQFATHIVEQRGAISTERTWYQTMLNQWSSH</sequence>
<evidence type="ECO:0000256" key="2">
    <source>
        <dbReference type="ARBA" id="ARBA00022679"/>
    </source>
</evidence>
<dbReference type="OrthoDB" id="9779730at2"/>
<evidence type="ECO:0000313" key="8">
    <source>
        <dbReference type="Proteomes" id="UP000239936"/>
    </source>
</evidence>
<comment type="similarity">
    <text evidence="1">Belongs to the carbohydrate kinase PfkB family.</text>
</comment>
<dbReference type="GO" id="GO:0005524">
    <property type="term" value="F:ATP binding"/>
    <property type="evidence" value="ECO:0007669"/>
    <property type="project" value="UniProtKB-KW"/>
</dbReference>
<feature type="domain" description="Carbohydrate kinase PfkB" evidence="6">
    <location>
        <begin position="23"/>
        <end position="284"/>
    </location>
</feature>
<dbReference type="InterPro" id="IPR050306">
    <property type="entry name" value="PfkB_Carbo_kinase"/>
</dbReference>
<dbReference type="GO" id="GO:0016301">
    <property type="term" value="F:kinase activity"/>
    <property type="evidence" value="ECO:0007669"/>
    <property type="project" value="UniProtKB-KW"/>
</dbReference>
<dbReference type="InterPro" id="IPR011611">
    <property type="entry name" value="PfkB_dom"/>
</dbReference>
<dbReference type="Pfam" id="PF00294">
    <property type="entry name" value="PfkB"/>
    <property type="match status" value="1"/>
</dbReference>
<dbReference type="CDD" id="cd01167">
    <property type="entry name" value="bac_FRK"/>
    <property type="match status" value="1"/>
</dbReference>